<dbReference type="RefSeq" id="WP_318584699.1">
    <property type="nucleotide sequence ID" value="NZ_JAWRCP010000001.1"/>
</dbReference>
<reference evidence="2 3" key="1">
    <citation type="submission" date="2023-11" db="EMBL/GenBank/DDBJ databases">
        <title>Plant-associative lifestyle of Vibrio porteresiae and its evolutionary dynamics.</title>
        <authorList>
            <person name="Rameshkumar N."/>
            <person name="Kirti K."/>
        </authorList>
    </citation>
    <scope>NUCLEOTIDE SEQUENCE [LARGE SCALE GENOMIC DNA]</scope>
    <source>
        <strain evidence="2 3">MSSRF7</strain>
    </source>
</reference>
<evidence type="ECO:0000256" key="1">
    <source>
        <dbReference type="SAM" id="MobiDB-lite"/>
    </source>
</evidence>
<protein>
    <submittedName>
        <fullName evidence="2">Uncharacterized protein</fullName>
    </submittedName>
</protein>
<evidence type="ECO:0000313" key="2">
    <source>
        <dbReference type="EMBL" id="MDW6092462.1"/>
    </source>
</evidence>
<sequence>MHFPTPFFETRNTRGKFRDEFSGSRENLTSGGRVNHPSGYPQSSAASPVARNPEYLAFYKQNLELAVTNTYQGKLTPEQLSAMKQPRASMTWLRW</sequence>
<dbReference type="EMBL" id="JAWRCP010000001">
    <property type="protein sequence ID" value="MDW6092462.1"/>
    <property type="molecule type" value="Genomic_DNA"/>
</dbReference>
<dbReference type="Proteomes" id="UP001279860">
    <property type="component" value="Unassembled WGS sequence"/>
</dbReference>
<proteinExistence type="predicted"/>
<accession>A0ABU4ISR9</accession>
<evidence type="ECO:0000313" key="3">
    <source>
        <dbReference type="Proteomes" id="UP001279860"/>
    </source>
</evidence>
<feature type="region of interest" description="Disordered" evidence="1">
    <location>
        <begin position="1"/>
        <end position="48"/>
    </location>
</feature>
<gene>
    <name evidence="2" type="ORF">SBX64_07880</name>
</gene>
<comment type="caution">
    <text evidence="2">The sequence shown here is derived from an EMBL/GenBank/DDBJ whole genome shotgun (WGS) entry which is preliminary data.</text>
</comment>
<organism evidence="2 3">
    <name type="scientific">Vibrio rhizosphaerae</name>
    <dbReference type="NCBI Taxonomy" id="398736"/>
    <lineage>
        <taxon>Bacteria</taxon>
        <taxon>Pseudomonadati</taxon>
        <taxon>Pseudomonadota</taxon>
        <taxon>Gammaproteobacteria</taxon>
        <taxon>Vibrionales</taxon>
        <taxon>Vibrionaceae</taxon>
        <taxon>Vibrio</taxon>
    </lineage>
</organism>
<keyword evidence="3" id="KW-1185">Reference proteome</keyword>
<name>A0ABU4ISR9_9VIBR</name>